<evidence type="ECO:0000256" key="2">
    <source>
        <dbReference type="SAM" id="Phobius"/>
    </source>
</evidence>
<dbReference type="InterPro" id="IPR015915">
    <property type="entry name" value="Kelch-typ_b-propeller"/>
</dbReference>
<dbReference type="OrthoDB" id="2383775at2759"/>
<gene>
    <name evidence="4" type="ORF">DFQ27_008929</name>
</gene>
<keyword evidence="2" id="KW-0472">Membrane</keyword>
<feature type="region of interest" description="Disordered" evidence="1">
    <location>
        <begin position="873"/>
        <end position="909"/>
    </location>
</feature>
<feature type="region of interest" description="Disordered" evidence="1">
    <location>
        <begin position="654"/>
        <end position="699"/>
    </location>
</feature>
<dbReference type="Gene3D" id="2.120.10.80">
    <property type="entry name" value="Kelch-type beta propeller"/>
    <property type="match status" value="1"/>
</dbReference>
<feature type="region of interest" description="Disordered" evidence="1">
    <location>
        <begin position="718"/>
        <end position="749"/>
    </location>
</feature>
<evidence type="ECO:0000313" key="4">
    <source>
        <dbReference type="EMBL" id="KAG0267275.1"/>
    </source>
</evidence>
<evidence type="ECO:0000256" key="1">
    <source>
        <dbReference type="SAM" id="MobiDB-lite"/>
    </source>
</evidence>
<feature type="compositionally biased region" description="Low complexity" evidence="1">
    <location>
        <begin position="659"/>
        <end position="681"/>
    </location>
</feature>
<proteinExistence type="predicted"/>
<feature type="region of interest" description="Disordered" evidence="1">
    <location>
        <begin position="581"/>
        <end position="602"/>
    </location>
</feature>
<keyword evidence="2" id="KW-1133">Transmembrane helix</keyword>
<organism evidence="4 5">
    <name type="scientific">Actinomortierella ambigua</name>
    <dbReference type="NCBI Taxonomy" id="1343610"/>
    <lineage>
        <taxon>Eukaryota</taxon>
        <taxon>Fungi</taxon>
        <taxon>Fungi incertae sedis</taxon>
        <taxon>Mucoromycota</taxon>
        <taxon>Mortierellomycotina</taxon>
        <taxon>Mortierellomycetes</taxon>
        <taxon>Mortierellales</taxon>
        <taxon>Mortierellaceae</taxon>
        <taxon>Actinomortierella</taxon>
    </lineage>
</organism>
<feature type="compositionally biased region" description="Pro residues" evidence="1">
    <location>
        <begin position="878"/>
        <end position="894"/>
    </location>
</feature>
<protein>
    <recommendedName>
        <fullName evidence="6">Galactose oxidase</fullName>
    </recommendedName>
</protein>
<sequence length="909" mass="96255">MWTAAGHRKRPGGNARSTSSTLTTSFFALSAALLQLASLILAQSKGPGPRAGHCVVEHDNTVYFLGGTPPFPSYAGFTSLQLPVPAIASNNPETLPWKDLPDPPISIYIANLTLTITQPAPPTPAWTDCFATKDGRIVVVGGQVQVLVYEIATQTWRGGAGEISLALKFGPSVSVNPFQQPAYIQSRILADGLTALVVCTLTWNSQSDPYYLDTTTWTVSRAIGTPDTTPVSGAGTAATGWAPVPGGGPVLPPSGFRHYTLAIVGQDPDEPKEHYGNGAAFIVGGYSTLITGEVKDWDAMTSIPVQQAPSKDMARFGNAGVLPKTTRGAKAFGTGSNILTVFPGNGGRQSPSDLSQVVYRVDSHTRTAEPVAVGGDHWPKNAVFRGATIIGRSNQILLHGGLSTLEFQGGTPPREAFFGQSLAVYNGDAQTFVDNIDKYVPKKSMALVIGLSVGGTVLLVLIVGGVFWFKRRQRSRRDEEAERMAKGLILKSENDLQHLDDKQHRMSRAIPVVFQDGAGVMGMRMSEDQSQAMLPKSMEGTSAGVSVSTAAPGGYFSNWWSGVAFKRSGYDAPGSSLAETGVPTDPVHTGPIPTTSAPTSSYTVVTTPTDTHVMMAIPPPPSLASPRMAHSPQEFATSTPTIHFAAQQIMDMQHHHYNQQKQQQQQHQQQQEQQQQQQQQQKDLSEADQRASVATSRDSQYLATWDIVAASTNESKIKVPVHDSNPPKTAAFSPPPRPPSLSQHITMSSPPPAFSVAGASSTTTLAVSSSPSSPHVDVSTMVSHPSTAVATEAATATTTSAPTNTTTTLATTTSTISAAPHPYATQAYDNISVPIVYGLPEDWTPGTREPATSAGEEDKVAVVATTDIAAEPVATPLPTIPLPLPPSPSPPPLPLASRPRQTDPQAGLY</sequence>
<dbReference type="AlphaFoldDB" id="A0A9P6QGD3"/>
<feature type="signal peptide" evidence="3">
    <location>
        <begin position="1"/>
        <end position="42"/>
    </location>
</feature>
<name>A0A9P6QGD3_9FUNG</name>
<dbReference type="EMBL" id="JAAAJB010000078">
    <property type="protein sequence ID" value="KAG0267275.1"/>
    <property type="molecule type" value="Genomic_DNA"/>
</dbReference>
<evidence type="ECO:0000256" key="3">
    <source>
        <dbReference type="SAM" id="SignalP"/>
    </source>
</evidence>
<dbReference type="SUPFAM" id="SSF117281">
    <property type="entry name" value="Kelch motif"/>
    <property type="match status" value="1"/>
</dbReference>
<dbReference type="Proteomes" id="UP000807716">
    <property type="component" value="Unassembled WGS sequence"/>
</dbReference>
<feature type="transmembrane region" description="Helical" evidence="2">
    <location>
        <begin position="445"/>
        <end position="469"/>
    </location>
</feature>
<evidence type="ECO:0008006" key="6">
    <source>
        <dbReference type="Google" id="ProtNLM"/>
    </source>
</evidence>
<dbReference type="CDD" id="cd12087">
    <property type="entry name" value="TM_EGFR-like"/>
    <property type="match status" value="1"/>
</dbReference>
<accession>A0A9P6QGD3</accession>
<keyword evidence="2" id="KW-0812">Transmembrane</keyword>
<evidence type="ECO:0000313" key="5">
    <source>
        <dbReference type="Proteomes" id="UP000807716"/>
    </source>
</evidence>
<feature type="chain" id="PRO_5040356445" description="Galactose oxidase" evidence="3">
    <location>
        <begin position="43"/>
        <end position="909"/>
    </location>
</feature>
<keyword evidence="3" id="KW-0732">Signal</keyword>
<feature type="compositionally biased region" description="Low complexity" evidence="1">
    <location>
        <begin position="589"/>
        <end position="602"/>
    </location>
</feature>
<reference evidence="4" key="1">
    <citation type="journal article" date="2020" name="Fungal Divers.">
        <title>Resolving the Mortierellaceae phylogeny through synthesis of multi-gene phylogenetics and phylogenomics.</title>
        <authorList>
            <person name="Vandepol N."/>
            <person name="Liber J."/>
            <person name="Desiro A."/>
            <person name="Na H."/>
            <person name="Kennedy M."/>
            <person name="Barry K."/>
            <person name="Grigoriev I.V."/>
            <person name="Miller A.N."/>
            <person name="O'Donnell K."/>
            <person name="Stajich J.E."/>
            <person name="Bonito G."/>
        </authorList>
    </citation>
    <scope>NUCLEOTIDE SEQUENCE</scope>
    <source>
        <strain evidence="4">BC1065</strain>
    </source>
</reference>
<keyword evidence="5" id="KW-1185">Reference proteome</keyword>
<comment type="caution">
    <text evidence="4">The sequence shown here is derived from an EMBL/GenBank/DDBJ whole genome shotgun (WGS) entry which is preliminary data.</text>
</comment>